<dbReference type="Gene3D" id="3.40.50.2300">
    <property type="match status" value="1"/>
</dbReference>
<feature type="domain" description="Response regulatory" evidence="4">
    <location>
        <begin position="28"/>
        <end position="144"/>
    </location>
</feature>
<dbReference type="Proteomes" id="UP000216113">
    <property type="component" value="Unassembled WGS sequence"/>
</dbReference>
<dbReference type="Pfam" id="PF00072">
    <property type="entry name" value="Response_reg"/>
    <property type="match status" value="1"/>
</dbReference>
<dbReference type="CDD" id="cd00156">
    <property type="entry name" value="REC"/>
    <property type="match status" value="1"/>
</dbReference>
<dbReference type="PROSITE" id="PS50110">
    <property type="entry name" value="RESPONSE_REGULATORY"/>
    <property type="match status" value="1"/>
</dbReference>
<keyword evidence="1 3" id="KW-0597">Phosphoprotein</keyword>
<dbReference type="RefSeq" id="WP_095027461.1">
    <property type="nucleotide sequence ID" value="NZ_NQKL01000001.1"/>
</dbReference>
<gene>
    <name evidence="5" type="ORF">CJF43_00140</name>
</gene>
<dbReference type="SMART" id="SM00448">
    <property type="entry name" value="REC"/>
    <property type="match status" value="1"/>
</dbReference>
<organism evidence="5 6">
    <name type="scientific">Pseudomonas fragi</name>
    <dbReference type="NCBI Taxonomy" id="296"/>
    <lineage>
        <taxon>Bacteria</taxon>
        <taxon>Pseudomonadati</taxon>
        <taxon>Pseudomonadota</taxon>
        <taxon>Gammaproteobacteria</taxon>
        <taxon>Pseudomonadales</taxon>
        <taxon>Pseudomonadaceae</taxon>
        <taxon>Pseudomonas</taxon>
    </lineage>
</organism>
<evidence type="ECO:0000256" key="2">
    <source>
        <dbReference type="ARBA" id="ARBA00023012"/>
    </source>
</evidence>
<sequence>MTEHDILTDAEREALQEVMQTPASASSCVLIVEDDPVARELLAEFLELNAIECLKASNEEQALALLASGKLINLMVTDLRMLPHDGLHLIRKVRESERAALPIIIMSGDANVRDAIDAMHLSVVDFLLKPIDTDKLLKLIRQELGI</sequence>
<name>A0A266LZB7_PSEFR</name>
<evidence type="ECO:0000313" key="5">
    <source>
        <dbReference type="EMBL" id="OZY43408.1"/>
    </source>
</evidence>
<dbReference type="PANTHER" id="PTHR44591:SF14">
    <property type="entry name" value="PROTEIN PILG"/>
    <property type="match status" value="1"/>
</dbReference>
<comment type="caution">
    <text evidence="5">The sequence shown here is derived from an EMBL/GenBank/DDBJ whole genome shotgun (WGS) entry which is preliminary data.</text>
</comment>
<feature type="modified residue" description="4-aspartylphosphate" evidence="3">
    <location>
        <position position="78"/>
    </location>
</feature>
<dbReference type="PANTHER" id="PTHR44591">
    <property type="entry name" value="STRESS RESPONSE REGULATOR PROTEIN 1"/>
    <property type="match status" value="1"/>
</dbReference>
<keyword evidence="2" id="KW-0902">Two-component regulatory system</keyword>
<proteinExistence type="predicted"/>
<dbReference type="InterPro" id="IPR001789">
    <property type="entry name" value="Sig_transdc_resp-reg_receiver"/>
</dbReference>
<accession>A0A266LZB7</accession>
<evidence type="ECO:0000256" key="1">
    <source>
        <dbReference type="ARBA" id="ARBA00022553"/>
    </source>
</evidence>
<dbReference type="InterPro" id="IPR050595">
    <property type="entry name" value="Bact_response_regulator"/>
</dbReference>
<dbReference type="GO" id="GO:0000160">
    <property type="term" value="P:phosphorelay signal transduction system"/>
    <property type="evidence" value="ECO:0007669"/>
    <property type="project" value="UniProtKB-KW"/>
</dbReference>
<protein>
    <submittedName>
        <fullName evidence="5">Response regulator</fullName>
    </submittedName>
</protein>
<dbReference type="InterPro" id="IPR011006">
    <property type="entry name" value="CheY-like_superfamily"/>
</dbReference>
<evidence type="ECO:0000256" key="3">
    <source>
        <dbReference type="PROSITE-ProRule" id="PRU00169"/>
    </source>
</evidence>
<dbReference type="SUPFAM" id="SSF52172">
    <property type="entry name" value="CheY-like"/>
    <property type="match status" value="1"/>
</dbReference>
<reference evidence="5 6" key="1">
    <citation type="submission" date="2017-08" db="EMBL/GenBank/DDBJ databases">
        <title>Genomic and metabolic characterisation of spoilage-associated Pseudomonas species.</title>
        <authorList>
            <person name="Stanborough T."/>
            <person name="Fegan N."/>
            <person name="Powell S.M."/>
            <person name="Singh T."/>
            <person name="Tamplin M.L."/>
            <person name="Chandry P.S."/>
        </authorList>
    </citation>
    <scope>NUCLEOTIDE SEQUENCE [LARGE SCALE GENOMIC DNA]</scope>
    <source>
        <strain evidence="5 6">F1820</strain>
    </source>
</reference>
<dbReference type="AlphaFoldDB" id="A0A266LZB7"/>
<evidence type="ECO:0000313" key="6">
    <source>
        <dbReference type="Proteomes" id="UP000216113"/>
    </source>
</evidence>
<dbReference type="EMBL" id="NQKL01000001">
    <property type="protein sequence ID" value="OZY43408.1"/>
    <property type="molecule type" value="Genomic_DNA"/>
</dbReference>
<evidence type="ECO:0000259" key="4">
    <source>
        <dbReference type="PROSITE" id="PS50110"/>
    </source>
</evidence>